<feature type="domain" description="Signal transduction histidine kinase subgroup 3 dimerisation and phosphoacceptor" evidence="11">
    <location>
        <begin position="202"/>
        <end position="268"/>
    </location>
</feature>
<keyword evidence="8" id="KW-0902">Two-component regulatory system</keyword>
<dbReference type="EMBL" id="BMJY01000004">
    <property type="protein sequence ID" value="GGH41663.1"/>
    <property type="molecule type" value="Genomic_DNA"/>
</dbReference>
<feature type="transmembrane region" description="Helical" evidence="9">
    <location>
        <begin position="157"/>
        <end position="181"/>
    </location>
</feature>
<comment type="caution">
    <text evidence="12">The sequence shown here is derived from an EMBL/GenBank/DDBJ whole genome shotgun (WGS) entry which is preliminary data.</text>
</comment>
<reference evidence="12" key="2">
    <citation type="submission" date="2020-09" db="EMBL/GenBank/DDBJ databases">
        <authorList>
            <person name="Sun Q."/>
            <person name="Zhou Y."/>
        </authorList>
    </citation>
    <scope>NUCLEOTIDE SEQUENCE</scope>
    <source>
        <strain evidence="12">CGMCC 1.15794</strain>
    </source>
</reference>
<dbReference type="Pfam" id="PF02518">
    <property type="entry name" value="HATPase_c"/>
    <property type="match status" value="1"/>
</dbReference>
<dbReference type="GO" id="GO:0016020">
    <property type="term" value="C:membrane"/>
    <property type="evidence" value="ECO:0007669"/>
    <property type="project" value="InterPro"/>
</dbReference>
<dbReference type="Proteomes" id="UP000657592">
    <property type="component" value="Unassembled WGS sequence"/>
</dbReference>
<feature type="transmembrane region" description="Helical" evidence="9">
    <location>
        <begin position="78"/>
        <end position="108"/>
    </location>
</feature>
<dbReference type="GO" id="GO:0005524">
    <property type="term" value="F:ATP binding"/>
    <property type="evidence" value="ECO:0007669"/>
    <property type="project" value="UniProtKB-KW"/>
</dbReference>
<dbReference type="RefSeq" id="WP_188755580.1">
    <property type="nucleotide sequence ID" value="NZ_BMJY01000004.1"/>
</dbReference>
<keyword evidence="9" id="KW-0472">Membrane</keyword>
<evidence type="ECO:0000256" key="7">
    <source>
        <dbReference type="ARBA" id="ARBA00022840"/>
    </source>
</evidence>
<protein>
    <recommendedName>
        <fullName evidence="2">histidine kinase</fullName>
        <ecNumber evidence="2">2.7.13.3</ecNumber>
    </recommendedName>
</protein>
<evidence type="ECO:0000313" key="12">
    <source>
        <dbReference type="EMBL" id="GGH41663.1"/>
    </source>
</evidence>
<feature type="transmembrane region" description="Helical" evidence="9">
    <location>
        <begin position="53"/>
        <end position="72"/>
    </location>
</feature>
<accession>A0A917MLC7</accession>
<evidence type="ECO:0000256" key="3">
    <source>
        <dbReference type="ARBA" id="ARBA00022553"/>
    </source>
</evidence>
<evidence type="ECO:0000256" key="8">
    <source>
        <dbReference type="ARBA" id="ARBA00023012"/>
    </source>
</evidence>
<evidence type="ECO:0000256" key="4">
    <source>
        <dbReference type="ARBA" id="ARBA00022679"/>
    </source>
</evidence>
<dbReference type="EC" id="2.7.13.3" evidence="2"/>
<keyword evidence="7" id="KW-0067">ATP-binding</keyword>
<evidence type="ECO:0000256" key="9">
    <source>
        <dbReference type="SAM" id="Phobius"/>
    </source>
</evidence>
<dbReference type="PANTHER" id="PTHR24421:SF10">
    <property type="entry name" value="NITRATE_NITRITE SENSOR PROTEIN NARQ"/>
    <property type="match status" value="1"/>
</dbReference>
<keyword evidence="9" id="KW-0812">Transmembrane</keyword>
<feature type="transmembrane region" description="Helical" evidence="9">
    <location>
        <begin position="115"/>
        <end position="137"/>
    </location>
</feature>
<dbReference type="InterPro" id="IPR011712">
    <property type="entry name" value="Sig_transdc_His_kin_sub3_dim/P"/>
</dbReference>
<dbReference type="InterPro" id="IPR003594">
    <property type="entry name" value="HATPase_dom"/>
</dbReference>
<dbReference type="CDD" id="cd16917">
    <property type="entry name" value="HATPase_UhpB-NarQ-NarX-like"/>
    <property type="match status" value="1"/>
</dbReference>
<keyword evidence="3" id="KW-0597">Phosphoprotein</keyword>
<evidence type="ECO:0000256" key="1">
    <source>
        <dbReference type="ARBA" id="ARBA00000085"/>
    </source>
</evidence>
<dbReference type="Gene3D" id="3.30.565.10">
    <property type="entry name" value="Histidine kinase-like ATPase, C-terminal domain"/>
    <property type="match status" value="1"/>
</dbReference>
<dbReference type="GO" id="GO:0046983">
    <property type="term" value="F:protein dimerization activity"/>
    <property type="evidence" value="ECO:0007669"/>
    <property type="project" value="InterPro"/>
</dbReference>
<reference evidence="12" key="1">
    <citation type="journal article" date="2014" name="Int. J. Syst. Evol. Microbiol.">
        <title>Complete genome sequence of Corynebacterium casei LMG S-19264T (=DSM 44701T), isolated from a smear-ripened cheese.</title>
        <authorList>
            <consortium name="US DOE Joint Genome Institute (JGI-PGF)"/>
            <person name="Walter F."/>
            <person name="Albersmeier A."/>
            <person name="Kalinowski J."/>
            <person name="Ruckert C."/>
        </authorList>
    </citation>
    <scope>NUCLEOTIDE SEQUENCE</scope>
    <source>
        <strain evidence="12">CGMCC 1.15794</strain>
    </source>
</reference>
<gene>
    <name evidence="12" type="ORF">GCM10010921_14360</name>
</gene>
<evidence type="ECO:0000313" key="13">
    <source>
        <dbReference type="Proteomes" id="UP000657592"/>
    </source>
</evidence>
<dbReference type="AlphaFoldDB" id="A0A917MLC7"/>
<dbReference type="GO" id="GO:0000155">
    <property type="term" value="F:phosphorelay sensor kinase activity"/>
    <property type="evidence" value="ECO:0007669"/>
    <property type="project" value="InterPro"/>
</dbReference>
<evidence type="ECO:0000259" key="10">
    <source>
        <dbReference type="Pfam" id="PF02518"/>
    </source>
</evidence>
<keyword evidence="13" id="KW-1185">Reference proteome</keyword>
<sequence length="409" mass="42818">MDDSRTTAPEAETNGWFRRVSPTQWVIDIVVGGVFALFAFATVTALDPGAPPLPGYATALTMVAALMLSRVSPPLALIVAWVGALGQMGAGLPPILGNTAIFVVLFATAAYGTKVVFWAGFASAFVGAVAIAVYLVMLPGIFAVPGWAGWELAVPVIATFTSALFALMLSWTLGALTRAMVRTREGRRAQREAEERAAAEEERGRIARDMHDVVAHSLAVVIAQADGARYAAAADPETAKAALTTISQTARAALADVRVLLTQLRHRQAEGPQPTLADLEQLYAQVRAAGVELRVDVDPVPPGEPPAAVQLAVYRILQEALTNALRHGDGGPVDVGLSWLPDRVGLEVRNGLDGEPRTESSLLAGGVEPGGHGLIGMRERAQLAGGRLDAGPEGGAFVVRAELPIGRAA</sequence>
<dbReference type="InterPro" id="IPR036890">
    <property type="entry name" value="HATPase_C_sf"/>
</dbReference>
<evidence type="ECO:0000256" key="5">
    <source>
        <dbReference type="ARBA" id="ARBA00022741"/>
    </source>
</evidence>
<proteinExistence type="predicted"/>
<evidence type="ECO:0000259" key="11">
    <source>
        <dbReference type="Pfam" id="PF07730"/>
    </source>
</evidence>
<comment type="catalytic activity">
    <reaction evidence="1">
        <text>ATP + protein L-histidine = ADP + protein N-phospho-L-histidine.</text>
        <dbReference type="EC" id="2.7.13.3"/>
    </reaction>
</comment>
<keyword evidence="9" id="KW-1133">Transmembrane helix</keyword>
<dbReference type="InterPro" id="IPR050482">
    <property type="entry name" value="Sensor_HK_TwoCompSys"/>
</dbReference>
<organism evidence="12 13">
    <name type="scientific">Microbacterium album</name>
    <dbReference type="NCBI Taxonomy" id="2053191"/>
    <lineage>
        <taxon>Bacteria</taxon>
        <taxon>Bacillati</taxon>
        <taxon>Actinomycetota</taxon>
        <taxon>Actinomycetes</taxon>
        <taxon>Micrococcales</taxon>
        <taxon>Microbacteriaceae</taxon>
        <taxon>Microbacterium</taxon>
    </lineage>
</organism>
<evidence type="ECO:0000256" key="2">
    <source>
        <dbReference type="ARBA" id="ARBA00012438"/>
    </source>
</evidence>
<evidence type="ECO:0000256" key="6">
    <source>
        <dbReference type="ARBA" id="ARBA00022777"/>
    </source>
</evidence>
<keyword evidence="4" id="KW-0808">Transferase</keyword>
<keyword evidence="5" id="KW-0547">Nucleotide-binding</keyword>
<dbReference type="SUPFAM" id="SSF55874">
    <property type="entry name" value="ATPase domain of HSP90 chaperone/DNA topoisomerase II/histidine kinase"/>
    <property type="match status" value="1"/>
</dbReference>
<dbReference type="Pfam" id="PF07730">
    <property type="entry name" value="HisKA_3"/>
    <property type="match status" value="1"/>
</dbReference>
<dbReference type="Gene3D" id="1.20.5.1930">
    <property type="match status" value="1"/>
</dbReference>
<feature type="domain" description="Histidine kinase/HSP90-like ATPase" evidence="10">
    <location>
        <begin position="310"/>
        <end position="405"/>
    </location>
</feature>
<dbReference type="PANTHER" id="PTHR24421">
    <property type="entry name" value="NITRATE/NITRITE SENSOR PROTEIN NARX-RELATED"/>
    <property type="match status" value="1"/>
</dbReference>
<feature type="transmembrane region" description="Helical" evidence="9">
    <location>
        <begin position="25"/>
        <end position="46"/>
    </location>
</feature>
<keyword evidence="6 12" id="KW-0418">Kinase</keyword>
<name>A0A917MLC7_9MICO</name>